<reference evidence="4 5" key="1">
    <citation type="journal article" date="2013" name="PLoS ONE">
        <title>Enrichment and Genome Sequence of the Group I.1a Ammonia-Oxidizing Archaeon ?Ca. Nitrosotenuis uzonensis? Representing a Clade Globally.</title>
        <authorList>
            <person name="Lebedeva E.V."/>
            <person name="Hatzenpichler R."/>
            <person name="Pelletier E."/>
            <person name="Schuster N."/>
            <person name="Hauzmayer S."/>
            <person name="Bulaev A."/>
            <person name="Grigor'eva N.V."/>
            <person name="Galushko A."/>
            <person name="Schmid M."/>
            <person name="Palatinszky M."/>
            <person name="Le Paslier D."/>
            <person name="Daims H."/>
            <person name="Wagner M."/>
        </authorList>
    </citation>
    <scope>NUCLEOTIDE SEQUENCE [LARGE SCALE GENOMIC DNA]</scope>
    <source>
        <strain evidence="4 5">N4</strain>
    </source>
</reference>
<comment type="caution">
    <text evidence="4">The sequence shown here is derived from an EMBL/GenBank/DDBJ whole genome shotgun (WGS) entry which is preliminary data.</text>
</comment>
<dbReference type="SUPFAM" id="SSF54631">
    <property type="entry name" value="CBS-domain pair"/>
    <property type="match status" value="1"/>
</dbReference>
<dbReference type="InterPro" id="IPR051257">
    <property type="entry name" value="Diverse_CBS-Domain"/>
</dbReference>
<dbReference type="PANTHER" id="PTHR43080">
    <property type="entry name" value="CBS DOMAIN-CONTAINING PROTEIN CBSX3, MITOCHONDRIAL"/>
    <property type="match status" value="1"/>
</dbReference>
<dbReference type="Pfam" id="PF00571">
    <property type="entry name" value="CBS"/>
    <property type="match status" value="2"/>
</dbReference>
<keyword evidence="5" id="KW-1185">Reference proteome</keyword>
<dbReference type="STRING" id="1407055.NITUZ_40541"/>
<evidence type="ECO:0000313" key="5">
    <source>
        <dbReference type="Proteomes" id="UP000018159"/>
    </source>
</evidence>
<protein>
    <submittedName>
        <fullName evidence="4">Signal-transduction protein with CBS domains</fullName>
    </submittedName>
</protein>
<accession>V6AUZ0</accession>
<dbReference type="PROSITE" id="PS51371">
    <property type="entry name" value="CBS"/>
    <property type="match status" value="2"/>
</dbReference>
<gene>
    <name evidence="4" type="ORF">NITUZ_40541</name>
</gene>
<sequence length="145" mass="15864">MAPPLVNEIMKKNVISIDSSMTVQDAAKMMDDASIGAIVVLEKGIAVGIITERDIVRRIVSKGKPLSTNVKEVMSSPLIVINPDDSVWELAQLMKARKIHRVPAVKDNRLVGIVTTSDVVRLCSVGSDSEMTKITEQILLRMKPN</sequence>
<dbReference type="OrthoDB" id="65817at2157"/>
<proteinExistence type="predicted"/>
<keyword evidence="1 2" id="KW-0129">CBS domain</keyword>
<evidence type="ECO:0000256" key="2">
    <source>
        <dbReference type="PROSITE-ProRule" id="PRU00703"/>
    </source>
</evidence>
<dbReference type="AlphaFoldDB" id="V6AUZ0"/>
<evidence type="ECO:0000313" key="4">
    <source>
        <dbReference type="EMBL" id="CDI06375.1"/>
    </source>
</evidence>
<evidence type="ECO:0000259" key="3">
    <source>
        <dbReference type="PROSITE" id="PS51371"/>
    </source>
</evidence>
<feature type="domain" description="CBS" evidence="3">
    <location>
        <begin position="74"/>
        <end position="129"/>
    </location>
</feature>
<dbReference type="RefSeq" id="WP_048196771.1">
    <property type="nucleotide sequence ID" value="NZ_CBTY010000009.1"/>
</dbReference>
<organism evidence="4 5">
    <name type="scientific">Candidatus Nitrosotenuis uzonensis</name>
    <dbReference type="NCBI Taxonomy" id="1407055"/>
    <lineage>
        <taxon>Archaea</taxon>
        <taxon>Nitrososphaerota</taxon>
        <taxon>Candidatus Nitrosotenuis</taxon>
    </lineage>
</organism>
<dbReference type="Gene3D" id="3.10.580.10">
    <property type="entry name" value="CBS-domain"/>
    <property type="match status" value="1"/>
</dbReference>
<dbReference type="EMBL" id="CBTY010000009">
    <property type="protein sequence ID" value="CDI06375.1"/>
    <property type="molecule type" value="Genomic_DNA"/>
</dbReference>
<feature type="domain" description="CBS" evidence="3">
    <location>
        <begin position="10"/>
        <end position="66"/>
    </location>
</feature>
<dbReference type="InterPro" id="IPR000644">
    <property type="entry name" value="CBS_dom"/>
</dbReference>
<evidence type="ECO:0000256" key="1">
    <source>
        <dbReference type="ARBA" id="ARBA00023122"/>
    </source>
</evidence>
<dbReference type="Proteomes" id="UP000018159">
    <property type="component" value="Unassembled WGS sequence"/>
</dbReference>
<dbReference type="PANTHER" id="PTHR43080:SF2">
    <property type="entry name" value="CBS DOMAIN-CONTAINING PROTEIN"/>
    <property type="match status" value="1"/>
</dbReference>
<name>V6AUZ0_9ARCH</name>
<dbReference type="InterPro" id="IPR046342">
    <property type="entry name" value="CBS_dom_sf"/>
</dbReference>
<dbReference type="SMART" id="SM00116">
    <property type="entry name" value="CBS"/>
    <property type="match status" value="2"/>
</dbReference>